<keyword evidence="2" id="KW-1185">Reference proteome</keyword>
<keyword evidence="1" id="KW-0456">Lyase</keyword>
<dbReference type="Proteomes" id="UP001139000">
    <property type="component" value="Unassembled WGS sequence"/>
</dbReference>
<accession>A0A9X1PLY3</accession>
<proteinExistence type="predicted"/>
<reference evidence="1" key="1">
    <citation type="submission" date="2021-12" db="EMBL/GenBank/DDBJ databases">
        <title>Novel species in genus Dyadobacter.</title>
        <authorList>
            <person name="Ma C."/>
        </authorList>
    </citation>
    <scope>NUCLEOTIDE SEQUENCE</scope>
    <source>
        <strain evidence="1">LJ419</strain>
    </source>
</reference>
<dbReference type="Gene3D" id="2.60.120.200">
    <property type="match status" value="1"/>
</dbReference>
<evidence type="ECO:0000313" key="2">
    <source>
        <dbReference type="Proteomes" id="UP001139000"/>
    </source>
</evidence>
<organism evidence="1 2">
    <name type="scientific">Dyadobacter chenwenxiniae</name>
    <dbReference type="NCBI Taxonomy" id="2906456"/>
    <lineage>
        <taxon>Bacteria</taxon>
        <taxon>Pseudomonadati</taxon>
        <taxon>Bacteroidota</taxon>
        <taxon>Cytophagia</taxon>
        <taxon>Cytophagales</taxon>
        <taxon>Spirosomataceae</taxon>
        <taxon>Dyadobacter</taxon>
    </lineage>
</organism>
<dbReference type="InterPro" id="IPR025975">
    <property type="entry name" value="Polysacc_lyase"/>
</dbReference>
<sequence length="283" mass="32489">MSAAKTSLHRNVMLTIACLSFMLCNCEPVNIDKDDASASNPALPSDILASYNFDETIGEWYERNTCCEWSATLTDSVKRAGSGSGRIELRKGDLALSAPWSEFGLSPNKNREEWFAFSVYFPRSFVKDSLEESIVQWQALPDFAKGEKWRSPPLLFGIVNDNVVLEIRSTNKEVNIQGDYTFERLNLGKLAKEEWLDWVFHIRWAYDETGIIEVWKNGKLILSRVNKPNSYNDAMYPYFKIGLYKWGWEKNKKTVTNSRVIFIDEVKVGNENADYEKVFVGSR</sequence>
<dbReference type="AlphaFoldDB" id="A0A9X1PLY3"/>
<dbReference type="Pfam" id="PF14099">
    <property type="entry name" value="Polysacc_lyase"/>
    <property type="match status" value="1"/>
</dbReference>
<gene>
    <name evidence="1" type="ORF">LXM26_14295</name>
</gene>
<protein>
    <submittedName>
        <fullName evidence="1">Polysaccharide lyase</fullName>
    </submittedName>
</protein>
<dbReference type="GO" id="GO:0016829">
    <property type="term" value="F:lyase activity"/>
    <property type="evidence" value="ECO:0007669"/>
    <property type="project" value="UniProtKB-KW"/>
</dbReference>
<comment type="caution">
    <text evidence="1">The sequence shown here is derived from an EMBL/GenBank/DDBJ whole genome shotgun (WGS) entry which is preliminary data.</text>
</comment>
<evidence type="ECO:0000313" key="1">
    <source>
        <dbReference type="EMBL" id="MCF0062674.1"/>
    </source>
</evidence>
<dbReference type="EMBL" id="JAJTTC010000002">
    <property type="protein sequence ID" value="MCF0062674.1"/>
    <property type="molecule type" value="Genomic_DNA"/>
</dbReference>
<dbReference type="RefSeq" id="WP_234655764.1">
    <property type="nucleotide sequence ID" value="NZ_CP094997.1"/>
</dbReference>
<name>A0A9X1PLY3_9BACT</name>